<accession>A0AAV2HGN8</accession>
<organism evidence="1 2">
    <name type="scientific">Lymnaea stagnalis</name>
    <name type="common">Great pond snail</name>
    <name type="synonym">Helix stagnalis</name>
    <dbReference type="NCBI Taxonomy" id="6523"/>
    <lineage>
        <taxon>Eukaryota</taxon>
        <taxon>Metazoa</taxon>
        <taxon>Spiralia</taxon>
        <taxon>Lophotrochozoa</taxon>
        <taxon>Mollusca</taxon>
        <taxon>Gastropoda</taxon>
        <taxon>Heterobranchia</taxon>
        <taxon>Euthyneura</taxon>
        <taxon>Panpulmonata</taxon>
        <taxon>Hygrophila</taxon>
        <taxon>Lymnaeoidea</taxon>
        <taxon>Lymnaeidae</taxon>
        <taxon>Lymnaea</taxon>
    </lineage>
</organism>
<sequence>MFELVKTLGDLTVRLTVTKVSSNRPETFNEKPYPLFKFRGQNEFVSFGTGRVVQVKRNTVTDGQPCPRSNCKQSSAVQEWAQIRVATATHVVFDDKEAKKHGCSVGLR</sequence>
<protein>
    <submittedName>
        <fullName evidence="1">Uncharacterized protein</fullName>
    </submittedName>
</protein>
<dbReference type="Proteomes" id="UP001497497">
    <property type="component" value="Unassembled WGS sequence"/>
</dbReference>
<proteinExistence type="predicted"/>
<dbReference type="AlphaFoldDB" id="A0AAV2HGN8"/>
<comment type="caution">
    <text evidence="1">The sequence shown here is derived from an EMBL/GenBank/DDBJ whole genome shotgun (WGS) entry which is preliminary data.</text>
</comment>
<evidence type="ECO:0000313" key="1">
    <source>
        <dbReference type="EMBL" id="CAL1533087.1"/>
    </source>
</evidence>
<reference evidence="1 2" key="1">
    <citation type="submission" date="2024-04" db="EMBL/GenBank/DDBJ databases">
        <authorList>
            <consortium name="Genoscope - CEA"/>
            <person name="William W."/>
        </authorList>
    </citation>
    <scope>NUCLEOTIDE SEQUENCE [LARGE SCALE GENOMIC DNA]</scope>
</reference>
<keyword evidence="2" id="KW-1185">Reference proteome</keyword>
<gene>
    <name evidence="1" type="ORF">GSLYS_00007105001</name>
</gene>
<name>A0AAV2HGN8_LYMST</name>
<dbReference type="EMBL" id="CAXITT010000133">
    <property type="protein sequence ID" value="CAL1533087.1"/>
    <property type="molecule type" value="Genomic_DNA"/>
</dbReference>
<evidence type="ECO:0000313" key="2">
    <source>
        <dbReference type="Proteomes" id="UP001497497"/>
    </source>
</evidence>